<dbReference type="Proteomes" id="UP001519287">
    <property type="component" value="Unassembled WGS sequence"/>
</dbReference>
<dbReference type="EMBL" id="JAGGLB010000027">
    <property type="protein sequence ID" value="MBP1994703.1"/>
    <property type="molecule type" value="Genomic_DNA"/>
</dbReference>
<comment type="caution">
    <text evidence="1">The sequence shown here is derived from an EMBL/GenBank/DDBJ whole genome shotgun (WGS) entry which is preliminary data.</text>
</comment>
<protein>
    <submittedName>
        <fullName evidence="1">Uncharacterized protein</fullName>
    </submittedName>
</protein>
<keyword evidence="2" id="KW-1185">Reference proteome</keyword>
<reference evidence="1 2" key="1">
    <citation type="submission" date="2021-03" db="EMBL/GenBank/DDBJ databases">
        <title>Genomic Encyclopedia of Type Strains, Phase IV (KMG-IV): sequencing the most valuable type-strain genomes for metagenomic binning, comparative biology and taxonomic classification.</title>
        <authorList>
            <person name="Goeker M."/>
        </authorList>
    </citation>
    <scope>NUCLEOTIDE SEQUENCE [LARGE SCALE GENOMIC DNA]</scope>
    <source>
        <strain evidence="1 2">DSM 26048</strain>
    </source>
</reference>
<evidence type="ECO:0000313" key="1">
    <source>
        <dbReference type="EMBL" id="MBP1994703.1"/>
    </source>
</evidence>
<organism evidence="1 2">
    <name type="scientific">Paenibacillus eucommiae</name>
    <dbReference type="NCBI Taxonomy" id="1355755"/>
    <lineage>
        <taxon>Bacteria</taxon>
        <taxon>Bacillati</taxon>
        <taxon>Bacillota</taxon>
        <taxon>Bacilli</taxon>
        <taxon>Bacillales</taxon>
        <taxon>Paenibacillaceae</taxon>
        <taxon>Paenibacillus</taxon>
    </lineage>
</organism>
<gene>
    <name evidence="1" type="ORF">J2Z66_006342</name>
</gene>
<evidence type="ECO:0000313" key="2">
    <source>
        <dbReference type="Proteomes" id="UP001519287"/>
    </source>
</evidence>
<name>A0ABS4J4D7_9BACL</name>
<proteinExistence type="predicted"/>
<sequence>MMRSIFAKLVFAFMVVLIPLFSGIGSTSRIRMTKVENVR</sequence>
<accession>A0ABS4J4D7</accession>